<dbReference type="SUPFAM" id="SSF51445">
    <property type="entry name" value="(Trans)glycosidases"/>
    <property type="match status" value="1"/>
</dbReference>
<dbReference type="Pfam" id="PF00041">
    <property type="entry name" value="fn3"/>
    <property type="match status" value="1"/>
</dbReference>
<proteinExistence type="predicted"/>
<dbReference type="InterPro" id="IPR036116">
    <property type="entry name" value="FN3_sf"/>
</dbReference>
<dbReference type="Gene3D" id="2.60.40.10">
    <property type="entry name" value="Immunoglobulins"/>
    <property type="match status" value="2"/>
</dbReference>
<dbReference type="Gene3D" id="3.20.20.80">
    <property type="entry name" value="Glycosidases"/>
    <property type="match status" value="1"/>
</dbReference>
<name>A0A923NNX3_9FIRM</name>
<evidence type="ECO:0000313" key="4">
    <source>
        <dbReference type="Proteomes" id="UP000602647"/>
    </source>
</evidence>
<dbReference type="InterPro" id="IPR013783">
    <property type="entry name" value="Ig-like_fold"/>
</dbReference>
<dbReference type="PROSITE" id="PS50853">
    <property type="entry name" value="FN3"/>
    <property type="match status" value="1"/>
</dbReference>
<gene>
    <name evidence="3" type="ORF">H9L42_11450</name>
</gene>
<dbReference type="CDD" id="cd00063">
    <property type="entry name" value="FN3"/>
    <property type="match status" value="2"/>
</dbReference>
<organism evidence="3 4">
    <name type="scientific">Zhenpiania hominis</name>
    <dbReference type="NCBI Taxonomy" id="2763644"/>
    <lineage>
        <taxon>Bacteria</taxon>
        <taxon>Bacillati</taxon>
        <taxon>Bacillota</taxon>
        <taxon>Clostridia</taxon>
        <taxon>Peptostreptococcales</taxon>
        <taxon>Anaerovoracaceae</taxon>
        <taxon>Zhenpiania</taxon>
    </lineage>
</organism>
<dbReference type="AlphaFoldDB" id="A0A923NNX3"/>
<keyword evidence="1" id="KW-0732">Signal</keyword>
<keyword evidence="4" id="KW-1185">Reference proteome</keyword>
<dbReference type="Pfam" id="PF02638">
    <property type="entry name" value="GHL10"/>
    <property type="match status" value="2"/>
</dbReference>
<dbReference type="EMBL" id="JACRYT010000013">
    <property type="protein sequence ID" value="MBC6680434.1"/>
    <property type="molecule type" value="Genomic_DNA"/>
</dbReference>
<dbReference type="PANTHER" id="PTHR43405:SF1">
    <property type="entry name" value="GLYCOSYL HYDROLASE DIGH"/>
    <property type="match status" value="1"/>
</dbReference>
<dbReference type="InterPro" id="IPR058692">
    <property type="entry name" value="Fn3_SaeA_2nd"/>
</dbReference>
<sequence length="550" mass="62202">MKKRIAVMITVCIFGITSILGIVPFHRAEEARALSGGQEVRAVWLSYVDFSSLGMKTNRESTFRAKASAFLNKAKSNQLNTVYFHVRAFDDAAWKSPTFKAMSSLTSKASSKKKAKDTYSFDPLKIMVELAHSKGMELHAWMNPYRISMDYYLDPAYESSTKRIETAVREVMAYDVDGIHFDDYFYHAKKGYKNRDNDKILKVSQDPSASKKRSNVNQMVKSVYRTVKSSGSGAVFGISPQGNIENCRSAGADVDKWLSSSGYIDYIIPQIYWTNQWGSRGKTTMYTDRLKAWKNLNKNGTDMYIGLASYRIGIQYSDDPGWKKKSTNLADQLNLLRSYGCGGYSLFSAKDLYRSGAKTELSNLSKMARRIPRISTARYNYKTIQVKWNKISGVSGYQIYRASSKNGSYKRVKTVGSGTTSFKNKGLTAGKTYYYKVRAYNGSAVYPFSSASSESAKPKAPSSVRTTAGKRKITVRWKKVSGVSGYQVYRSAKKSGNYKRIKTVGHRTSKFINKRLKRGKRYYYKVRAYKKVKGKKVYSSYSSRSGKRVK</sequence>
<evidence type="ECO:0000313" key="3">
    <source>
        <dbReference type="EMBL" id="MBC6680434.1"/>
    </source>
</evidence>
<dbReference type="Pfam" id="PF25833">
    <property type="entry name" value="Fn3_SaeA_3rd"/>
    <property type="match status" value="1"/>
</dbReference>
<dbReference type="PANTHER" id="PTHR43405">
    <property type="entry name" value="GLYCOSYL HYDROLASE DIGH"/>
    <property type="match status" value="1"/>
</dbReference>
<dbReference type="Proteomes" id="UP000602647">
    <property type="component" value="Unassembled WGS sequence"/>
</dbReference>
<dbReference type="InterPro" id="IPR052177">
    <property type="entry name" value="Divisome_Glycosyl_Hydrolase"/>
</dbReference>
<reference evidence="3" key="1">
    <citation type="submission" date="2020-08" db="EMBL/GenBank/DDBJ databases">
        <title>Genome public.</title>
        <authorList>
            <person name="Liu C."/>
            <person name="Sun Q."/>
        </authorList>
    </citation>
    <scope>NUCLEOTIDE SEQUENCE</scope>
    <source>
        <strain evidence="3">BX12</strain>
    </source>
</reference>
<evidence type="ECO:0000259" key="2">
    <source>
        <dbReference type="PROSITE" id="PS50853"/>
    </source>
</evidence>
<evidence type="ECO:0000256" key="1">
    <source>
        <dbReference type="ARBA" id="ARBA00022729"/>
    </source>
</evidence>
<feature type="domain" description="Fibronectin type-III" evidence="2">
    <location>
        <begin position="368"/>
        <end position="459"/>
    </location>
</feature>
<dbReference type="InterPro" id="IPR003961">
    <property type="entry name" value="FN3_dom"/>
</dbReference>
<dbReference type="SMART" id="SM00060">
    <property type="entry name" value="FN3"/>
    <property type="match status" value="2"/>
</dbReference>
<dbReference type="RefSeq" id="WP_187303534.1">
    <property type="nucleotide sequence ID" value="NZ_CBCTQH010000006.1"/>
</dbReference>
<dbReference type="InterPro" id="IPR003790">
    <property type="entry name" value="GHL10"/>
</dbReference>
<accession>A0A923NNX3</accession>
<dbReference type="InterPro" id="IPR017853">
    <property type="entry name" value="GH"/>
</dbReference>
<protein>
    <submittedName>
        <fullName evidence="3">Family 10 glycosylhydrolase</fullName>
    </submittedName>
</protein>
<dbReference type="SUPFAM" id="SSF49265">
    <property type="entry name" value="Fibronectin type III"/>
    <property type="match status" value="1"/>
</dbReference>
<comment type="caution">
    <text evidence="3">The sequence shown here is derived from an EMBL/GenBank/DDBJ whole genome shotgun (WGS) entry which is preliminary data.</text>
</comment>